<organism evidence="1 2">
    <name type="scientific">Mangrovivirga halotolerans</name>
    <dbReference type="NCBI Taxonomy" id="2993936"/>
    <lineage>
        <taxon>Bacteria</taxon>
        <taxon>Pseudomonadati</taxon>
        <taxon>Bacteroidota</taxon>
        <taxon>Cytophagia</taxon>
        <taxon>Cytophagales</taxon>
        <taxon>Mangrovivirgaceae</taxon>
        <taxon>Mangrovivirga</taxon>
    </lineage>
</organism>
<evidence type="ECO:0000313" key="1">
    <source>
        <dbReference type="EMBL" id="MCX2745591.1"/>
    </source>
</evidence>
<protein>
    <submittedName>
        <fullName evidence="1">Uncharacterized protein</fullName>
    </submittedName>
</protein>
<reference evidence="1 2" key="1">
    <citation type="submission" date="2022-11" db="EMBL/GenBank/DDBJ databases">
        <title>The characterization of three novel Bacteroidetes species and genomic analysis of their roles in tidal elemental geochemical cycles.</title>
        <authorList>
            <person name="Ma K."/>
        </authorList>
    </citation>
    <scope>NUCLEOTIDE SEQUENCE [LARGE SCALE GENOMIC DNA]</scope>
    <source>
        <strain evidence="1 2">M17</strain>
    </source>
</reference>
<name>A0ABT3RV92_9BACT</name>
<sequence length="57" mass="6619">MIKRLFVLQNSNDPRVPESEPEQMVNKISYDGMSGYLFPLKTITHTDLDSKLTYNNK</sequence>
<dbReference type="RefSeq" id="WP_266058189.1">
    <property type="nucleotide sequence ID" value="NZ_JAPFQN010000010.1"/>
</dbReference>
<keyword evidence="2" id="KW-1185">Reference proteome</keyword>
<evidence type="ECO:0000313" key="2">
    <source>
        <dbReference type="Proteomes" id="UP001209885"/>
    </source>
</evidence>
<proteinExistence type="predicted"/>
<accession>A0ABT3RV92</accession>
<dbReference type="Proteomes" id="UP001209885">
    <property type="component" value="Unassembled WGS sequence"/>
</dbReference>
<dbReference type="EMBL" id="JAPFQN010000010">
    <property type="protein sequence ID" value="MCX2745591.1"/>
    <property type="molecule type" value="Genomic_DNA"/>
</dbReference>
<comment type="caution">
    <text evidence="1">The sequence shown here is derived from an EMBL/GenBank/DDBJ whole genome shotgun (WGS) entry which is preliminary data.</text>
</comment>
<gene>
    <name evidence="1" type="ORF">OO013_17045</name>
</gene>